<evidence type="ECO:0008006" key="3">
    <source>
        <dbReference type="Google" id="ProtNLM"/>
    </source>
</evidence>
<dbReference type="Pfam" id="PF10094">
    <property type="entry name" value="DUF2332"/>
    <property type="match status" value="1"/>
</dbReference>
<evidence type="ECO:0000313" key="1">
    <source>
        <dbReference type="EMBL" id="GAA3278760.1"/>
    </source>
</evidence>
<comment type="caution">
    <text evidence="1">The sequence shown here is derived from an EMBL/GenBank/DDBJ whole genome shotgun (WGS) entry which is preliminary data.</text>
</comment>
<organism evidence="1 2">
    <name type="scientific">Nesterenkonia halobia</name>
    <dbReference type="NCBI Taxonomy" id="37922"/>
    <lineage>
        <taxon>Bacteria</taxon>
        <taxon>Bacillati</taxon>
        <taxon>Actinomycetota</taxon>
        <taxon>Actinomycetes</taxon>
        <taxon>Micrococcales</taxon>
        <taxon>Micrococcaceae</taxon>
        <taxon>Nesterenkonia</taxon>
    </lineage>
</organism>
<gene>
    <name evidence="1" type="ORF">GCM10020260_01200</name>
</gene>
<sequence length="333" mass="36648">MRDIPADGGLDRLREHFRHFAEVEAAPVSVLYEDWGLGVAADDEILERLLALPGDKRQANLLFAAARLHGTPLKPWSDARAQVLARWHDVVETMRLRRTQTNEPGRNAVTNLALSRIEGPVALIEVGASAGLCLYPDAWTFRYGTPEGPVELVPRGPVTTDLEIDCGLEGVDPPEALPEIVWRGGVDLNPLDLTREEDLAWLEMLVWPGMEHRLERIDAGAQLISARQPELVGGDLNAELPDLLARVPAGATPVVMHSAVLVYLSPEERRRFVEQVRAAGARWISNEGIGVLPEIAEQLPEEDRDATGFILALDGEPIARTGPHGQYARQLVR</sequence>
<dbReference type="Proteomes" id="UP001501736">
    <property type="component" value="Unassembled WGS sequence"/>
</dbReference>
<keyword evidence="2" id="KW-1185">Reference proteome</keyword>
<dbReference type="EMBL" id="BAAAYG010000001">
    <property type="protein sequence ID" value="GAA3278760.1"/>
    <property type="molecule type" value="Genomic_DNA"/>
</dbReference>
<accession>A0ABP6R672</accession>
<dbReference type="RefSeq" id="WP_344717244.1">
    <property type="nucleotide sequence ID" value="NZ_BAAAYG010000001.1"/>
</dbReference>
<evidence type="ECO:0000313" key="2">
    <source>
        <dbReference type="Proteomes" id="UP001501736"/>
    </source>
</evidence>
<protein>
    <recommendedName>
        <fullName evidence="3">DUF2332 domain-containing protein</fullName>
    </recommendedName>
</protein>
<dbReference type="InterPro" id="IPR011200">
    <property type="entry name" value="UCP012608"/>
</dbReference>
<reference evidence="2" key="1">
    <citation type="journal article" date="2019" name="Int. J. Syst. Evol. Microbiol.">
        <title>The Global Catalogue of Microorganisms (GCM) 10K type strain sequencing project: providing services to taxonomists for standard genome sequencing and annotation.</title>
        <authorList>
            <consortium name="The Broad Institute Genomics Platform"/>
            <consortium name="The Broad Institute Genome Sequencing Center for Infectious Disease"/>
            <person name="Wu L."/>
            <person name="Ma J."/>
        </authorList>
    </citation>
    <scope>NUCLEOTIDE SEQUENCE [LARGE SCALE GENOMIC DNA]</scope>
    <source>
        <strain evidence="2">JCM 11483</strain>
    </source>
</reference>
<name>A0ABP6R672_9MICC</name>
<proteinExistence type="predicted"/>